<dbReference type="Proteomes" id="UP000037442">
    <property type="component" value="Unassembled WGS sequence"/>
</dbReference>
<dbReference type="PANTHER" id="PTHR32305">
    <property type="match status" value="1"/>
</dbReference>
<evidence type="ECO:0000313" key="2">
    <source>
        <dbReference type="Proteomes" id="UP000037442"/>
    </source>
</evidence>
<evidence type="ECO:0008006" key="3">
    <source>
        <dbReference type="Google" id="ProtNLM"/>
    </source>
</evidence>
<dbReference type="InterPro" id="IPR050708">
    <property type="entry name" value="T6SS_VgrG/RHS"/>
</dbReference>
<proteinExistence type="predicted"/>
<reference evidence="2" key="1">
    <citation type="submission" date="2014-06" db="EMBL/GenBank/DDBJ databases">
        <title>Draft genome sequence of C. testosteroni WDL7.</title>
        <authorList>
            <person name="Wu Y."/>
            <person name="Seshan H."/>
            <person name="Arumugam K."/>
        </authorList>
    </citation>
    <scope>NUCLEOTIDE SEQUENCE [LARGE SCALE GENOMIC DNA]</scope>
    <source>
        <strain evidence="2">WDL7</strain>
    </source>
</reference>
<evidence type="ECO:0000313" key="1">
    <source>
        <dbReference type="EMBL" id="KOC30509.1"/>
    </source>
</evidence>
<sequence>MRITTSSTTLIFADGRESVFSGSGVLTKESTELGSLSQTTSGYRYVAVGNEVYEFNSVGRLTKQTNAVGQSHSLVYAASGGVTVSDDYGNSLAFTEDSRLQPVSMTAPGATLSYSFGARQLLQSVTSTMGADIKTRTYHYENSLYPRLLTGITDERGIRFATWTYDSQGRPTSSTHADGAEATTVAYNADGTTTVTNALGKPTTYHFAVIDGVRRITQVVGEPTANCPMSNSTYTHDVRGLPASKTDNNGNVTTYQYNGRGLETLRVEASGTPSARSIATTWHATLPLITQIVKPENTTTLTYDAQGRLLTRTIND</sequence>
<name>A0A0L7N8H0_COMTE</name>
<gene>
    <name evidence="1" type="ORF">GL58_19330</name>
</gene>
<dbReference type="PANTHER" id="PTHR32305:SF15">
    <property type="entry name" value="PROTEIN RHSA-RELATED"/>
    <property type="match status" value="1"/>
</dbReference>
<dbReference type="EMBL" id="JNVD01000004">
    <property type="protein sequence ID" value="KOC30509.1"/>
    <property type="molecule type" value="Genomic_DNA"/>
</dbReference>
<dbReference type="InterPro" id="IPR006530">
    <property type="entry name" value="YD"/>
</dbReference>
<accession>A0A0L7N8H0</accession>
<dbReference type="NCBIfam" id="TIGR01643">
    <property type="entry name" value="YD_repeat_2x"/>
    <property type="match status" value="3"/>
</dbReference>
<dbReference type="Pfam" id="PF05593">
    <property type="entry name" value="RHS_repeat"/>
    <property type="match status" value="2"/>
</dbReference>
<dbReference type="PATRIC" id="fig|285.49.peg.3996"/>
<protein>
    <recommendedName>
        <fullName evidence="3">RHS repeat protein</fullName>
    </recommendedName>
</protein>
<organism evidence="1 2">
    <name type="scientific">Comamonas testosteroni</name>
    <name type="common">Pseudomonas testosteroni</name>
    <dbReference type="NCBI Taxonomy" id="285"/>
    <lineage>
        <taxon>Bacteria</taxon>
        <taxon>Pseudomonadati</taxon>
        <taxon>Pseudomonadota</taxon>
        <taxon>Betaproteobacteria</taxon>
        <taxon>Burkholderiales</taxon>
        <taxon>Comamonadaceae</taxon>
        <taxon>Comamonas</taxon>
    </lineage>
</organism>
<dbReference type="Gene3D" id="2.180.10.10">
    <property type="entry name" value="RHS repeat-associated core"/>
    <property type="match status" value="1"/>
</dbReference>
<dbReference type="InterPro" id="IPR031325">
    <property type="entry name" value="RHS_repeat"/>
</dbReference>
<comment type="caution">
    <text evidence="1">The sequence shown here is derived from an EMBL/GenBank/DDBJ whole genome shotgun (WGS) entry which is preliminary data.</text>
</comment>
<dbReference type="AlphaFoldDB" id="A0A0L7N8H0"/>